<dbReference type="RefSeq" id="WP_147099133.1">
    <property type="nucleotide sequence ID" value="NZ_JBHUFH010000003.1"/>
</dbReference>
<dbReference type="GO" id="GO:0046872">
    <property type="term" value="F:metal ion binding"/>
    <property type="evidence" value="ECO:0007669"/>
    <property type="project" value="UniProtKB-KW"/>
</dbReference>
<organism evidence="16 17">
    <name type="scientific">Paracoccus aurantiacus</name>
    <dbReference type="NCBI Taxonomy" id="2599412"/>
    <lineage>
        <taxon>Bacteria</taxon>
        <taxon>Pseudomonadati</taxon>
        <taxon>Pseudomonadota</taxon>
        <taxon>Alphaproteobacteria</taxon>
        <taxon>Rhodobacterales</taxon>
        <taxon>Paracoccaceae</taxon>
        <taxon>Paracoccus</taxon>
    </lineage>
</organism>
<keyword evidence="6" id="KW-0479">Metal-binding</keyword>
<evidence type="ECO:0000313" key="17">
    <source>
        <dbReference type="Proteomes" id="UP000321562"/>
    </source>
</evidence>
<dbReference type="Pfam" id="PF02485">
    <property type="entry name" value="Branch"/>
    <property type="match status" value="1"/>
</dbReference>
<dbReference type="PANTHER" id="PTHR46025">
    <property type="entry name" value="XYLOSYLTRANSFERASE OXT"/>
    <property type="match status" value="1"/>
</dbReference>
<evidence type="ECO:0000256" key="7">
    <source>
        <dbReference type="ARBA" id="ARBA00022824"/>
    </source>
</evidence>
<accession>A0A5C6S1G0</accession>
<evidence type="ECO:0000259" key="15">
    <source>
        <dbReference type="Pfam" id="PF19349"/>
    </source>
</evidence>
<proteinExistence type="predicted"/>
<comment type="caution">
    <text evidence="16">The sequence shown here is derived from an EMBL/GenBank/DDBJ whole genome shotgun (WGS) entry which is preliminary data.</text>
</comment>
<keyword evidence="9" id="KW-1133">Transmembrane helix</keyword>
<evidence type="ECO:0000256" key="13">
    <source>
        <dbReference type="ARBA" id="ARBA00023180"/>
    </source>
</evidence>
<sequence length="559" mass="64764">MSEGVNLGVVFLCHNELEVAAAMVRIWHDGGASVAIHVDQRTDEDAYQQMQNALADLDRIVWVDRHKCDWGMFSMVEATQAAAQALLDGFSDVSHVFVASGACLPLRPVAELCDYLRRHPRVDFIESVSARDVGWTIGGLNIERFEHYFPFSWRKRRALFDLTVQLQRKLNIRRRMPRGLVPHLGSQWWCLTRETLYAILTDPRRSEFERYFRWSWIPDESYFQTLTRRHSTRIESRTLTLSKFDFQGRPYTFYGDHQEMLTVSRCFVARKIWPGAQELMNGFPKDLGPEHIGDEPDPGRIDRLIASTVARRQLGRPGLYMQSRFPKKDRENGKTAGRYAVLQGFTDLFPDFEEWLQARVDADVHGHLFDRHSVEFLGRQRVGPGGIPAFPECRDYDPHGFLTSLIRIADREQVFQFSPRDTQDMNWFMVTDPNAVIRVVTGAWVVPLMHSDMPFDDIRNIAARLQHTELEQLKIMRSVWVKADIEIWELADFVARPAAILQRVVRDLTPGSWPLYDQPPPLRDLDQLGRFLQRLRNAGLQPRLMGGFPATRSEEEWNV</sequence>
<dbReference type="GO" id="GO:0050650">
    <property type="term" value="P:chondroitin sulfate proteoglycan biosynthetic process"/>
    <property type="evidence" value="ECO:0007669"/>
    <property type="project" value="TreeGrafter"/>
</dbReference>
<evidence type="ECO:0000256" key="1">
    <source>
        <dbReference type="ARBA" id="ARBA00004323"/>
    </source>
</evidence>
<keyword evidence="4 16" id="KW-0808">Transferase</keyword>
<dbReference type="GO" id="GO:0016020">
    <property type="term" value="C:membrane"/>
    <property type="evidence" value="ECO:0007669"/>
    <property type="project" value="InterPro"/>
</dbReference>
<dbReference type="EMBL" id="VOPL01000005">
    <property type="protein sequence ID" value="TXB68065.1"/>
    <property type="molecule type" value="Genomic_DNA"/>
</dbReference>
<keyword evidence="11" id="KW-0472">Membrane</keyword>
<name>A0A5C6S1G0_9RHOB</name>
<evidence type="ECO:0000256" key="8">
    <source>
        <dbReference type="ARBA" id="ARBA00022968"/>
    </source>
</evidence>
<evidence type="ECO:0000256" key="4">
    <source>
        <dbReference type="ARBA" id="ARBA00022679"/>
    </source>
</evidence>
<keyword evidence="3 16" id="KW-0328">Glycosyltransferase</keyword>
<evidence type="ECO:0000256" key="6">
    <source>
        <dbReference type="ARBA" id="ARBA00022723"/>
    </source>
</evidence>
<gene>
    <name evidence="16" type="ORF">FQV27_12820</name>
</gene>
<reference evidence="16 17" key="1">
    <citation type="submission" date="2019-08" db="EMBL/GenBank/DDBJ databases">
        <authorList>
            <person name="Ye J."/>
        </authorList>
    </citation>
    <scope>NUCLEOTIDE SEQUENCE [LARGE SCALE GENOMIC DNA]</scope>
    <source>
        <strain evidence="16 17">TK008</strain>
    </source>
</reference>
<keyword evidence="10" id="KW-0333">Golgi apparatus</keyword>
<evidence type="ECO:0000313" key="16">
    <source>
        <dbReference type="EMBL" id="TXB68065.1"/>
    </source>
</evidence>
<dbReference type="InterPro" id="IPR003406">
    <property type="entry name" value="Glyco_trans_14"/>
</dbReference>
<dbReference type="Pfam" id="PF19349">
    <property type="entry name" value="DUF5927"/>
    <property type="match status" value="1"/>
</dbReference>
<keyword evidence="5" id="KW-0812">Transmembrane</keyword>
<evidence type="ECO:0000256" key="14">
    <source>
        <dbReference type="ARBA" id="ARBA00042865"/>
    </source>
</evidence>
<keyword evidence="7" id="KW-0256">Endoplasmic reticulum</keyword>
<dbReference type="Proteomes" id="UP000321562">
    <property type="component" value="Unassembled WGS sequence"/>
</dbReference>
<evidence type="ECO:0000256" key="3">
    <source>
        <dbReference type="ARBA" id="ARBA00022676"/>
    </source>
</evidence>
<dbReference type="GO" id="GO:0030158">
    <property type="term" value="F:protein xylosyltransferase activity"/>
    <property type="evidence" value="ECO:0007669"/>
    <property type="project" value="InterPro"/>
</dbReference>
<evidence type="ECO:0000256" key="2">
    <source>
        <dbReference type="ARBA" id="ARBA00004648"/>
    </source>
</evidence>
<evidence type="ECO:0000256" key="5">
    <source>
        <dbReference type="ARBA" id="ARBA00022692"/>
    </source>
</evidence>
<evidence type="ECO:0000256" key="12">
    <source>
        <dbReference type="ARBA" id="ARBA00023157"/>
    </source>
</evidence>
<dbReference type="PANTHER" id="PTHR46025:SF3">
    <property type="entry name" value="XYLOSYLTRANSFERASE OXT"/>
    <property type="match status" value="1"/>
</dbReference>
<protein>
    <recommendedName>
        <fullName evidence="14">Peptide O-xylosyltransferase</fullName>
    </recommendedName>
</protein>
<dbReference type="InterPro" id="IPR045971">
    <property type="entry name" value="DUF5927"/>
</dbReference>
<dbReference type="GO" id="GO:0015012">
    <property type="term" value="P:heparan sulfate proteoglycan biosynthetic process"/>
    <property type="evidence" value="ECO:0007669"/>
    <property type="project" value="TreeGrafter"/>
</dbReference>
<keyword evidence="17" id="KW-1185">Reference proteome</keyword>
<keyword evidence="12" id="KW-1015">Disulfide bond</keyword>
<evidence type="ECO:0000256" key="10">
    <source>
        <dbReference type="ARBA" id="ARBA00023034"/>
    </source>
</evidence>
<evidence type="ECO:0000256" key="11">
    <source>
        <dbReference type="ARBA" id="ARBA00023136"/>
    </source>
</evidence>
<dbReference type="InterPro" id="IPR043538">
    <property type="entry name" value="XYLT"/>
</dbReference>
<keyword evidence="8" id="KW-0735">Signal-anchor</keyword>
<feature type="domain" description="DUF5927" evidence="15">
    <location>
        <begin position="270"/>
        <end position="555"/>
    </location>
</feature>
<comment type="subcellular location">
    <subcellularLocation>
        <location evidence="2">Endoplasmic reticulum membrane</location>
        <topology evidence="2">Single-pass type II membrane protein</topology>
    </subcellularLocation>
    <subcellularLocation>
        <location evidence="1">Golgi apparatus membrane</location>
        <topology evidence="1">Single-pass type II membrane protein</topology>
    </subcellularLocation>
</comment>
<dbReference type="AlphaFoldDB" id="A0A5C6S1G0"/>
<dbReference type="OrthoDB" id="7943907at2"/>
<keyword evidence="13" id="KW-0325">Glycoprotein</keyword>
<evidence type="ECO:0000256" key="9">
    <source>
        <dbReference type="ARBA" id="ARBA00022989"/>
    </source>
</evidence>